<proteinExistence type="predicted"/>
<evidence type="ECO:0000313" key="2">
    <source>
        <dbReference type="Proteomes" id="UP000185860"/>
    </source>
</evidence>
<reference evidence="1 2" key="1">
    <citation type="submission" date="2016-11" db="EMBL/GenBank/DDBJ databases">
        <title>Draft Genome Sequences of Nine Cyanobacterial Strains from Diverse Habitats.</title>
        <authorList>
            <person name="Zhu T."/>
            <person name="Hou S."/>
            <person name="Lu X."/>
            <person name="Hess W.R."/>
        </authorList>
    </citation>
    <scope>NUCLEOTIDE SEQUENCE [LARGE SCALE GENOMIC DNA]</scope>
    <source>
        <strain evidence="1 2">IAM M-71</strain>
    </source>
</reference>
<dbReference type="RefSeq" id="WP_073597417.1">
    <property type="nucleotide sequence ID" value="NZ_MRCE01000070.1"/>
</dbReference>
<dbReference type="AlphaFoldDB" id="A0A1U7I2B0"/>
<dbReference type="STRING" id="454136.NIES2119_31385"/>
<accession>A0A1U7I2B0</accession>
<protein>
    <submittedName>
        <fullName evidence="1">Uncharacterized protein</fullName>
    </submittedName>
</protein>
<sequence>MNNHEYFNYWMQFWRASIDINAQKYAASMMGKKLGFNYVHPMNETQYLEVLKAIDKTYPWLYRSLEDKPRPGGWITNLNDALETVPSQFLA</sequence>
<name>A0A1U7I2B0_9CYAN</name>
<evidence type="ECO:0000313" key="1">
    <source>
        <dbReference type="EMBL" id="OKH30175.1"/>
    </source>
</evidence>
<dbReference type="EMBL" id="MRCE01000070">
    <property type="protein sequence ID" value="OKH30175.1"/>
    <property type="molecule type" value="Genomic_DNA"/>
</dbReference>
<organism evidence="1 2">
    <name type="scientific">[Phormidium ambiguum] IAM M-71</name>
    <dbReference type="NCBI Taxonomy" id="454136"/>
    <lineage>
        <taxon>Bacteria</taxon>
        <taxon>Bacillati</taxon>
        <taxon>Cyanobacteriota</taxon>
        <taxon>Cyanophyceae</taxon>
        <taxon>Oscillatoriophycideae</taxon>
        <taxon>Aerosakkonematales</taxon>
        <taxon>Aerosakkonemataceae</taxon>
        <taxon>Floridanema</taxon>
    </lineage>
</organism>
<gene>
    <name evidence="1" type="ORF">NIES2119_31385</name>
</gene>
<comment type="caution">
    <text evidence="1">The sequence shown here is derived from an EMBL/GenBank/DDBJ whole genome shotgun (WGS) entry which is preliminary data.</text>
</comment>
<dbReference type="Proteomes" id="UP000185860">
    <property type="component" value="Unassembled WGS sequence"/>
</dbReference>